<feature type="domain" description="Thiamine pyrophosphate enzyme central" evidence="9">
    <location>
        <begin position="222"/>
        <end position="356"/>
    </location>
</feature>
<evidence type="ECO:0000256" key="4">
    <source>
        <dbReference type="ARBA" id="ARBA00022793"/>
    </source>
</evidence>
<dbReference type="SUPFAM" id="SSF52518">
    <property type="entry name" value="Thiamin diphosphate-binding fold (THDP-binding)"/>
    <property type="match status" value="2"/>
</dbReference>
<evidence type="ECO:0000256" key="5">
    <source>
        <dbReference type="ARBA" id="ARBA00022842"/>
    </source>
</evidence>
<proteinExistence type="inferred from homology"/>
<evidence type="ECO:0000259" key="9">
    <source>
        <dbReference type="Pfam" id="PF00205"/>
    </source>
</evidence>
<evidence type="ECO:0000256" key="6">
    <source>
        <dbReference type="ARBA" id="ARBA00023052"/>
    </source>
</evidence>
<dbReference type="Gene3D" id="3.40.50.1220">
    <property type="entry name" value="TPP-binding domain"/>
    <property type="match status" value="1"/>
</dbReference>
<dbReference type="InterPro" id="IPR012110">
    <property type="entry name" value="PDC/IPDC-like"/>
</dbReference>
<dbReference type="Gene3D" id="3.40.50.970">
    <property type="match status" value="2"/>
</dbReference>
<dbReference type="Pfam" id="PF02776">
    <property type="entry name" value="TPP_enzyme_N"/>
    <property type="match status" value="1"/>
</dbReference>
<evidence type="ECO:0000256" key="3">
    <source>
        <dbReference type="ARBA" id="ARBA00022723"/>
    </source>
</evidence>
<sequence>MAHSIRSNGNHSSDIRASALIAPIHVAEYLARRLFEVGIRAVHGVPGDHNLVALDYLEHCGLSWVGNCNELNAGFAADGYARIKGISALFTSYGVGELSALNAIAGAYTEFVPVIHVVGTPPTYSQRNGRQLHNPLGNGNPNTFADMSRPLSCAFVALSDPADIPDQIDHAIRECWVQSKPVYIGLPADMVQQQVEGDRLRTPIDLSYPPNDPDKEDYVVDVVLRYMQAARNAIILVDACAIRHRALLETHDLVERSQLPTFVSPMGKGAVNEALPNYCGVYAGDGSDDEVRERVETADLVLSIGAMKNDFATPGFSYRVSELSTIDFHSNLVRVKYSEYPDLRMNGVIRKIVDRLPQLHIVPGPTPSNNIPFHRRDNREELTHTWFWRHMARWLQPNDIVLTETGTPNYGIWEARFPPNVTAINQVLWNSPGYATAATQGAALAAQELMLLRPTRRLRTILFTTSSTLPATAQELSTIIRKSLHPIIFILTSDSTPDRLLHRPSSFSPWRFRDLIPSLGADRGTFQSASVHTRKQVQALFADGSFNEAKCLQFVELRMAKDDAPVGLRAGAVNVQIAPSVRGVSPMPGGLVRNGSASTYGTRSTEAT</sequence>
<evidence type="ECO:0000313" key="12">
    <source>
        <dbReference type="Proteomes" id="UP001305779"/>
    </source>
</evidence>
<comment type="similarity">
    <text evidence="2">Belongs to the TPP enzyme family.</text>
</comment>
<keyword evidence="5" id="KW-0460">Magnesium</keyword>
<keyword evidence="12" id="KW-1185">Reference proteome</keyword>
<evidence type="ECO:0000256" key="2">
    <source>
        <dbReference type="ARBA" id="ARBA00007812"/>
    </source>
</evidence>
<dbReference type="InterPro" id="IPR047213">
    <property type="entry name" value="TPP_PYR_PDC_IPDC-like"/>
</dbReference>
<feature type="domain" description="Thiamine pyrophosphate enzyme N-terminal TPP-binding" evidence="10">
    <location>
        <begin position="25"/>
        <end position="127"/>
    </location>
</feature>
<evidence type="ECO:0000256" key="8">
    <source>
        <dbReference type="SAM" id="MobiDB-lite"/>
    </source>
</evidence>
<protein>
    <recommendedName>
        <fullName evidence="13">Pyruvate decarboxylase</fullName>
    </recommendedName>
</protein>
<keyword evidence="4" id="KW-0210">Decarboxylase</keyword>
<evidence type="ECO:0000256" key="7">
    <source>
        <dbReference type="ARBA" id="ARBA00023239"/>
    </source>
</evidence>
<name>A0ABR0E726_ZASCE</name>
<evidence type="ECO:0000313" key="11">
    <source>
        <dbReference type="EMBL" id="KAK4497232.1"/>
    </source>
</evidence>
<dbReference type="InterPro" id="IPR029061">
    <property type="entry name" value="THDP-binding"/>
</dbReference>
<dbReference type="SUPFAM" id="SSF52467">
    <property type="entry name" value="DHS-like NAD/FAD-binding domain"/>
    <property type="match status" value="1"/>
</dbReference>
<dbReference type="PANTHER" id="PTHR43452">
    <property type="entry name" value="PYRUVATE DECARBOXYLASE"/>
    <property type="match status" value="1"/>
</dbReference>
<dbReference type="Proteomes" id="UP001305779">
    <property type="component" value="Unassembled WGS sequence"/>
</dbReference>
<dbReference type="InterPro" id="IPR029035">
    <property type="entry name" value="DHS-like_NAD/FAD-binding_dom"/>
</dbReference>
<comment type="caution">
    <text evidence="11">The sequence shown here is derived from an EMBL/GenBank/DDBJ whole genome shotgun (WGS) entry which is preliminary data.</text>
</comment>
<dbReference type="EMBL" id="JAXOVC010000009">
    <property type="protein sequence ID" value="KAK4497232.1"/>
    <property type="molecule type" value="Genomic_DNA"/>
</dbReference>
<dbReference type="Pfam" id="PF00205">
    <property type="entry name" value="TPP_enzyme_M"/>
    <property type="match status" value="1"/>
</dbReference>
<dbReference type="InterPro" id="IPR012000">
    <property type="entry name" value="Thiamin_PyroP_enz_cen_dom"/>
</dbReference>
<reference evidence="11 12" key="1">
    <citation type="journal article" date="2023" name="G3 (Bethesda)">
        <title>A chromosome-level genome assembly of Zasmidium syzygii isolated from banana leaves.</title>
        <authorList>
            <person name="van Westerhoven A.C."/>
            <person name="Mehrabi R."/>
            <person name="Talebi R."/>
            <person name="Steentjes M.B.F."/>
            <person name="Corcolon B."/>
            <person name="Chong P.A."/>
            <person name="Kema G.H.J."/>
            <person name="Seidl M.F."/>
        </authorList>
    </citation>
    <scope>NUCLEOTIDE SEQUENCE [LARGE SCALE GENOMIC DNA]</scope>
    <source>
        <strain evidence="11 12">P124</strain>
    </source>
</reference>
<dbReference type="InterPro" id="IPR012001">
    <property type="entry name" value="Thiamin_PyroP_enz_TPP-bd_dom"/>
</dbReference>
<feature type="region of interest" description="Disordered" evidence="8">
    <location>
        <begin position="588"/>
        <end position="608"/>
    </location>
</feature>
<keyword evidence="6" id="KW-0786">Thiamine pyrophosphate</keyword>
<evidence type="ECO:0000256" key="1">
    <source>
        <dbReference type="ARBA" id="ARBA00001964"/>
    </source>
</evidence>
<keyword evidence="3" id="KW-0479">Metal-binding</keyword>
<dbReference type="CDD" id="cd07038">
    <property type="entry name" value="TPP_PYR_PDC_IPDC_like"/>
    <property type="match status" value="1"/>
</dbReference>
<feature type="compositionally biased region" description="Polar residues" evidence="8">
    <location>
        <begin position="595"/>
        <end position="608"/>
    </location>
</feature>
<gene>
    <name evidence="11" type="ORF">PRZ48_011682</name>
</gene>
<accession>A0ABR0E726</accession>
<keyword evidence="7" id="KW-0456">Lyase</keyword>
<organism evidence="11 12">
    <name type="scientific">Zasmidium cellare</name>
    <name type="common">Wine cellar mold</name>
    <name type="synonym">Racodium cellare</name>
    <dbReference type="NCBI Taxonomy" id="395010"/>
    <lineage>
        <taxon>Eukaryota</taxon>
        <taxon>Fungi</taxon>
        <taxon>Dikarya</taxon>
        <taxon>Ascomycota</taxon>
        <taxon>Pezizomycotina</taxon>
        <taxon>Dothideomycetes</taxon>
        <taxon>Dothideomycetidae</taxon>
        <taxon>Mycosphaerellales</taxon>
        <taxon>Mycosphaerellaceae</taxon>
        <taxon>Zasmidium</taxon>
    </lineage>
</organism>
<evidence type="ECO:0000259" key="10">
    <source>
        <dbReference type="Pfam" id="PF02776"/>
    </source>
</evidence>
<dbReference type="PANTHER" id="PTHR43452:SF30">
    <property type="entry name" value="PYRUVATE DECARBOXYLASE ISOZYME 1-RELATED"/>
    <property type="match status" value="1"/>
</dbReference>
<evidence type="ECO:0008006" key="13">
    <source>
        <dbReference type="Google" id="ProtNLM"/>
    </source>
</evidence>
<dbReference type="PIRSF" id="PIRSF036565">
    <property type="entry name" value="Pyruvt_ip_decrb"/>
    <property type="match status" value="1"/>
</dbReference>
<comment type="cofactor">
    <cofactor evidence="1">
        <name>thiamine diphosphate</name>
        <dbReference type="ChEBI" id="CHEBI:58937"/>
    </cofactor>
</comment>